<feature type="domain" description="Reverse transcriptase zinc-binding" evidence="1">
    <location>
        <begin position="128"/>
        <end position="212"/>
    </location>
</feature>
<proteinExistence type="predicted"/>
<dbReference type="Pfam" id="PF13966">
    <property type="entry name" value="zf-RVT"/>
    <property type="match status" value="1"/>
</dbReference>
<evidence type="ECO:0000259" key="1">
    <source>
        <dbReference type="Pfam" id="PF13966"/>
    </source>
</evidence>
<reference evidence="2 3" key="1">
    <citation type="submission" date="2016-09" db="EMBL/GenBank/DDBJ databases">
        <title>The draft genome of Dichanthelium oligosanthes: A C3 panicoid grass species.</title>
        <authorList>
            <person name="Studer A.J."/>
            <person name="Schnable J.C."/>
            <person name="Brutnell T.P."/>
        </authorList>
    </citation>
    <scope>NUCLEOTIDE SEQUENCE [LARGE SCALE GENOMIC DNA]</scope>
    <source>
        <strain evidence="3">cv. Kellogg 1175</strain>
        <tissue evidence="2">Leaf</tissue>
    </source>
</reference>
<dbReference type="AlphaFoldDB" id="A0A1E5W6W4"/>
<accession>A0A1E5W6W4</accession>
<gene>
    <name evidence="2" type="ORF">BAE44_0005993</name>
</gene>
<dbReference type="EMBL" id="LWDX02020045">
    <property type="protein sequence ID" value="OEL32988.1"/>
    <property type="molecule type" value="Genomic_DNA"/>
</dbReference>
<dbReference type="PANTHER" id="PTHR36617:SF17">
    <property type="entry name" value="OS01G0114800 PROTEIN"/>
    <property type="match status" value="1"/>
</dbReference>
<evidence type="ECO:0000313" key="2">
    <source>
        <dbReference type="EMBL" id="OEL32988.1"/>
    </source>
</evidence>
<feature type="non-terminal residue" evidence="2">
    <location>
        <position position="1"/>
    </location>
</feature>
<evidence type="ECO:0000313" key="3">
    <source>
        <dbReference type="Proteomes" id="UP000095767"/>
    </source>
</evidence>
<dbReference type="InterPro" id="IPR026960">
    <property type="entry name" value="RVT-Znf"/>
</dbReference>
<organism evidence="2 3">
    <name type="scientific">Dichanthelium oligosanthes</name>
    <dbReference type="NCBI Taxonomy" id="888268"/>
    <lineage>
        <taxon>Eukaryota</taxon>
        <taxon>Viridiplantae</taxon>
        <taxon>Streptophyta</taxon>
        <taxon>Embryophyta</taxon>
        <taxon>Tracheophyta</taxon>
        <taxon>Spermatophyta</taxon>
        <taxon>Magnoliopsida</taxon>
        <taxon>Liliopsida</taxon>
        <taxon>Poales</taxon>
        <taxon>Poaceae</taxon>
        <taxon>PACMAD clade</taxon>
        <taxon>Panicoideae</taxon>
        <taxon>Panicodae</taxon>
        <taxon>Paniceae</taxon>
        <taxon>Dichantheliinae</taxon>
        <taxon>Dichanthelium</taxon>
    </lineage>
</organism>
<keyword evidence="3" id="KW-1185">Reference proteome</keyword>
<name>A0A1E5W6W4_9POAL</name>
<dbReference type="OrthoDB" id="689430at2759"/>
<dbReference type="PANTHER" id="PTHR36617">
    <property type="entry name" value="PROTEIN, PUTATIVE-RELATED"/>
    <property type="match status" value="1"/>
</dbReference>
<protein>
    <recommendedName>
        <fullName evidence="1">Reverse transcriptase zinc-binding domain-containing protein</fullName>
    </recommendedName>
</protein>
<sequence length="306" mass="35279">LWLSRTADPRLAFPARADTVTQAFFTASIKCEVGDGRSILFWSDPWLEGACLASLLPDLVEVVPTRRRIRRTVTSALPLHVWYSDLLGPLTVPVLAQFLQLTQILQTVVLDPSRPDRVLWKWCPTGQYSCSLAYLAFFLGQTTLARAKELWKVKAPNEFRLFFWLALQNRCWTSGRLFRHGLRTDASRALCYQLDESVDHLLLHCIYSREVWFTVLCRSGWQRLTPSPPDSLSTWWLHSRKLVVKAHRKAFDSVCLLLTRLLWLERNDRVFRNIIRLPGPFVAAALEQVGLWLRVGFLVRSSLFGE</sequence>
<comment type="caution">
    <text evidence="2">The sequence shown here is derived from an EMBL/GenBank/DDBJ whole genome shotgun (WGS) entry which is preliminary data.</text>
</comment>
<dbReference type="STRING" id="888268.A0A1E5W6W4"/>
<dbReference type="Proteomes" id="UP000095767">
    <property type="component" value="Unassembled WGS sequence"/>
</dbReference>